<feature type="transmembrane region" description="Helical" evidence="14">
    <location>
        <begin position="270"/>
        <end position="288"/>
    </location>
</feature>
<feature type="transmembrane region" description="Helical" evidence="14">
    <location>
        <begin position="82"/>
        <end position="101"/>
    </location>
</feature>
<dbReference type="EMBL" id="OR778688">
    <property type="protein sequence ID" value="XCI16041.1"/>
    <property type="molecule type" value="Genomic_DNA"/>
</dbReference>
<evidence type="ECO:0000256" key="9">
    <source>
        <dbReference type="ARBA" id="ARBA00023027"/>
    </source>
</evidence>
<evidence type="ECO:0000256" key="5">
    <source>
        <dbReference type="ARBA" id="ARBA00022660"/>
    </source>
</evidence>
<keyword evidence="13" id="KW-0830">Ubiquinone</keyword>
<evidence type="ECO:0000256" key="14">
    <source>
        <dbReference type="SAM" id="Phobius"/>
    </source>
</evidence>
<dbReference type="InterPro" id="IPR018086">
    <property type="entry name" value="NADH_UbQ_OxRdtase_su1_CS"/>
</dbReference>
<evidence type="ECO:0000256" key="11">
    <source>
        <dbReference type="ARBA" id="ARBA00049551"/>
    </source>
</evidence>
<dbReference type="EC" id="7.1.1.2" evidence="3 13"/>
<keyword evidence="5" id="KW-0679">Respiratory chain</keyword>
<keyword evidence="7" id="KW-0249">Electron transport</keyword>
<feature type="transmembrane region" description="Helical" evidence="14">
    <location>
        <begin position="308"/>
        <end position="330"/>
    </location>
</feature>
<feature type="transmembrane region" description="Helical" evidence="14">
    <location>
        <begin position="240"/>
        <end position="263"/>
    </location>
</feature>
<dbReference type="PANTHER" id="PTHR11432">
    <property type="entry name" value="NADH DEHYDROGENASE SUBUNIT 1"/>
    <property type="match status" value="1"/>
</dbReference>
<feature type="transmembrane region" description="Helical" evidence="14">
    <location>
        <begin position="113"/>
        <end position="135"/>
    </location>
</feature>
<evidence type="ECO:0000256" key="12">
    <source>
        <dbReference type="RuleBase" id="RU000471"/>
    </source>
</evidence>
<dbReference type="InterPro" id="IPR001694">
    <property type="entry name" value="NADH_UbQ_OxRdtase_su1/FPO"/>
</dbReference>
<dbReference type="AlphaFoldDB" id="A0AAU8HMX5"/>
<evidence type="ECO:0000256" key="2">
    <source>
        <dbReference type="ARBA" id="ARBA00010535"/>
    </source>
</evidence>
<proteinExistence type="inferred from homology"/>
<dbReference type="GO" id="GO:0005743">
    <property type="term" value="C:mitochondrial inner membrane"/>
    <property type="evidence" value="ECO:0007669"/>
    <property type="project" value="UniProtKB-SubCell"/>
</dbReference>
<dbReference type="GO" id="GO:0009060">
    <property type="term" value="P:aerobic respiration"/>
    <property type="evidence" value="ECO:0007669"/>
    <property type="project" value="TreeGrafter"/>
</dbReference>
<evidence type="ECO:0000256" key="4">
    <source>
        <dbReference type="ARBA" id="ARBA00021009"/>
    </source>
</evidence>
<keyword evidence="6 12" id="KW-0812">Transmembrane</keyword>
<evidence type="ECO:0000256" key="1">
    <source>
        <dbReference type="ARBA" id="ARBA00004141"/>
    </source>
</evidence>
<dbReference type="GO" id="GO:0008137">
    <property type="term" value="F:NADH dehydrogenase (ubiquinone) activity"/>
    <property type="evidence" value="ECO:0007669"/>
    <property type="project" value="UniProtKB-EC"/>
</dbReference>
<reference evidence="15" key="1">
    <citation type="journal article" date="2024" name="Syst. Biodivers.">
        <title>Integrative species delimitation and biogeography of the Rhinella margaritifera species group (Amphibia, Anura, Bufonidae) suggest an intense diversification throughout Amazonia during the last 10 million years.</title>
        <authorList>
            <person name="Fouquet A."/>
            <person name="Ferrao M."/>
            <person name="Rodrigues M.T."/>
            <person name="Werneck F.P."/>
            <person name="Prates I."/>
            <person name="Moraes L.J."/>
            <person name="Hrbek T."/>
            <person name="Chaparro J.C."/>
            <person name="Lima A.P."/>
            <person name="Perez R."/>
            <person name="Pansonato A."/>
            <person name="Carvalho V.T."/>
            <person name="Almeida A.P."/>
            <person name="Gordo M."/>
            <person name="Farias I.P."/>
            <person name="Milto K.D."/>
            <person name="Roberto I.J."/>
            <person name="Rojas R.R."/>
            <person name="Ron S.R."/>
            <person name="Guerra V."/>
            <person name="Recoder R."/>
            <person name="Camacho A."/>
            <person name="Mamani L."/>
            <person name="Rainha R.N."/>
            <person name="Avila R.W."/>
        </authorList>
    </citation>
    <scope>NUCLEOTIDE SEQUENCE</scope>
</reference>
<sequence length="336" mass="37567">MEVQIFSLTLNFYLIISTLCYIAPILLAVAFLTLIERKVLGYMQHRKGPNIVGPTGLLQPIADGVKLFIKEPIRPSTSSQTLFLLAPTMALSLAMIIWTPIPMPISLSDMNLGVMFLLALSSLTVYSILGSGWASNSKYALIGALRAVAQTISYEVTLALILLCTILLSGNFSLQNFAITQEPIWLIVPTWPLTMMWYISTLAETNRAPFDLTEGESELVSGFNVEYAGGPFALFFLAEYANILMMNTISAIIFLGSSTLFLLSLTTSSLMFKSAILSMIFLWIRASYPRFRYDQLMHLVWKNFLPLSLALTILFISFPISLMFTPPILWKRAWKL</sequence>
<keyword evidence="8 14" id="KW-1133">Transmembrane helix</keyword>
<name>A0AAU8HMX5_9NEOB</name>
<comment type="subcellular location">
    <subcellularLocation>
        <location evidence="1">Membrane</location>
        <topology evidence="1">Multi-pass membrane protein</topology>
    </subcellularLocation>
    <subcellularLocation>
        <location evidence="12">Mitochondrion inner membrane</location>
        <topology evidence="12">Multi-pass membrane protein</topology>
    </subcellularLocation>
</comment>
<evidence type="ECO:0000256" key="8">
    <source>
        <dbReference type="ARBA" id="ARBA00022989"/>
    </source>
</evidence>
<dbReference type="PROSITE" id="PS00668">
    <property type="entry name" value="COMPLEX1_ND1_2"/>
    <property type="match status" value="1"/>
</dbReference>
<comment type="catalytic activity">
    <reaction evidence="11 13">
        <text>a ubiquinone + NADH + 5 H(+)(in) = a ubiquinol + NAD(+) + 4 H(+)(out)</text>
        <dbReference type="Rhea" id="RHEA:29091"/>
        <dbReference type="Rhea" id="RHEA-COMP:9565"/>
        <dbReference type="Rhea" id="RHEA-COMP:9566"/>
        <dbReference type="ChEBI" id="CHEBI:15378"/>
        <dbReference type="ChEBI" id="CHEBI:16389"/>
        <dbReference type="ChEBI" id="CHEBI:17976"/>
        <dbReference type="ChEBI" id="CHEBI:57540"/>
        <dbReference type="ChEBI" id="CHEBI:57945"/>
        <dbReference type="EC" id="7.1.1.2"/>
    </reaction>
</comment>
<comment type="similarity">
    <text evidence="2 12">Belongs to the complex I subunit 1 family.</text>
</comment>
<dbReference type="GO" id="GO:0003954">
    <property type="term" value="F:NADH dehydrogenase activity"/>
    <property type="evidence" value="ECO:0007669"/>
    <property type="project" value="TreeGrafter"/>
</dbReference>
<evidence type="ECO:0000256" key="7">
    <source>
        <dbReference type="ARBA" id="ARBA00022982"/>
    </source>
</evidence>
<dbReference type="HAMAP" id="MF_01350">
    <property type="entry name" value="NDH1_NuoH"/>
    <property type="match status" value="1"/>
</dbReference>
<feature type="transmembrane region" description="Helical" evidence="14">
    <location>
        <begin position="12"/>
        <end position="35"/>
    </location>
</feature>
<evidence type="ECO:0000313" key="15">
    <source>
        <dbReference type="EMBL" id="XCI16041.1"/>
    </source>
</evidence>
<evidence type="ECO:0000256" key="13">
    <source>
        <dbReference type="RuleBase" id="RU000473"/>
    </source>
</evidence>
<evidence type="ECO:0000256" key="3">
    <source>
        <dbReference type="ARBA" id="ARBA00012944"/>
    </source>
</evidence>
<keyword evidence="13 15" id="KW-0496">Mitochondrion</keyword>
<keyword evidence="5" id="KW-0813">Transport</keyword>
<dbReference type="PANTHER" id="PTHR11432:SF3">
    <property type="entry name" value="NADH-UBIQUINONE OXIDOREDUCTASE CHAIN 1"/>
    <property type="match status" value="1"/>
</dbReference>
<protein>
    <recommendedName>
        <fullName evidence="4 13">NADH-ubiquinone oxidoreductase chain 1</fullName>
        <ecNumber evidence="3 13">7.1.1.2</ecNumber>
    </recommendedName>
</protein>
<feature type="transmembrane region" description="Helical" evidence="14">
    <location>
        <begin position="147"/>
        <end position="168"/>
    </location>
</feature>
<organism evidence="15">
    <name type="scientific">Rhinella sp. Itoupe</name>
    <dbReference type="NCBI Taxonomy" id="3090804"/>
    <lineage>
        <taxon>Eukaryota</taxon>
        <taxon>Metazoa</taxon>
        <taxon>Chordata</taxon>
        <taxon>Craniata</taxon>
        <taxon>Vertebrata</taxon>
        <taxon>Euteleostomi</taxon>
        <taxon>Amphibia</taxon>
        <taxon>Batrachia</taxon>
        <taxon>Anura</taxon>
        <taxon>Neobatrachia</taxon>
        <taxon>Hyloidea</taxon>
        <taxon>Bufonidae</taxon>
        <taxon>Rhinella</taxon>
    </lineage>
</organism>
<accession>A0AAU8HMX5</accession>
<keyword evidence="9 12" id="KW-0520">NAD</keyword>
<dbReference type="PROSITE" id="PS00667">
    <property type="entry name" value="COMPLEX1_ND1_1"/>
    <property type="match status" value="1"/>
</dbReference>
<dbReference type="Pfam" id="PF00146">
    <property type="entry name" value="NADHdh"/>
    <property type="match status" value="1"/>
</dbReference>
<geneLocation type="mitochondrion" evidence="15"/>
<gene>
    <name evidence="15" type="primary">ND1</name>
</gene>
<evidence type="ECO:0000256" key="10">
    <source>
        <dbReference type="ARBA" id="ARBA00023136"/>
    </source>
</evidence>
<keyword evidence="10 14" id="KW-0472">Membrane</keyword>
<evidence type="ECO:0000256" key="6">
    <source>
        <dbReference type="ARBA" id="ARBA00022692"/>
    </source>
</evidence>